<comment type="caution">
    <text evidence="9">The sequence shown here is derived from an EMBL/GenBank/DDBJ whole genome shotgun (WGS) entry which is preliminary data.</text>
</comment>
<feature type="binding site" description="axial binding residue" evidence="7">
    <location>
        <position position="406"/>
    </location>
    <ligand>
        <name>heme</name>
        <dbReference type="ChEBI" id="CHEBI:30413"/>
    </ligand>
    <ligandPart>
        <name>Fe</name>
        <dbReference type="ChEBI" id="CHEBI:18248"/>
    </ligandPart>
</feature>
<dbReference type="InterPro" id="IPR036396">
    <property type="entry name" value="Cyt_P450_sf"/>
</dbReference>
<sequence>MPADVRRFRPRFPLDLVIAFARDLMGGSRRMDAVGGDAVWAGRGATGVLWLRHPDLVRALLIENNADVTKARGMRILSLLVGDGLLASEVPKHTRQRRLVLPAFHHARLRAYGEVMTRRSAETAGLWRDGEAVDVSEAMNRLALAIAGETLFGSGLEADAAQISDALEESMAAFDKAQFPLADKLLALPLPNVLRGKRARATVDEVVYRLIRQRRAEASGAMGDGAPPEANTPGGTRQDLLQMLLDAQDEETGAGMTDEEVRDEAVTLLMAGHETTANALAWTWTLLALHPEAEAALHAEVDALNADPTFDDLRALPVTRNVFAESMRLMPPAWIFSREAAHDFRLAGEVPVPKGTMILVAPYFLHRDARFWDEPLAFRPERFAPEAKSGRHKFAYLPFSFGKRGCIGEPFAWAEGVLALATIARRWRLALPGPPPAPHASVTLRAADLEMIAHARSRV</sequence>
<keyword evidence="2 7" id="KW-0349">Heme</keyword>
<keyword evidence="5 7" id="KW-0408">Iron</keyword>
<dbReference type="GO" id="GO:0005506">
    <property type="term" value="F:iron ion binding"/>
    <property type="evidence" value="ECO:0007669"/>
    <property type="project" value="InterPro"/>
</dbReference>
<evidence type="ECO:0000256" key="3">
    <source>
        <dbReference type="ARBA" id="ARBA00022723"/>
    </source>
</evidence>
<accession>A0A259U1D7</accession>
<comment type="similarity">
    <text evidence="1 8">Belongs to the cytochrome P450 family.</text>
</comment>
<name>A0A259U1D7_9BACT</name>
<dbReference type="Proteomes" id="UP000216446">
    <property type="component" value="Unassembled WGS sequence"/>
</dbReference>
<keyword evidence="3 7" id="KW-0479">Metal-binding</keyword>
<dbReference type="Gene3D" id="1.10.630.10">
    <property type="entry name" value="Cytochrome P450"/>
    <property type="match status" value="1"/>
</dbReference>
<dbReference type="RefSeq" id="WP_179271164.1">
    <property type="nucleotide sequence ID" value="NZ_MQWB01000001.1"/>
</dbReference>
<dbReference type="InterPro" id="IPR002401">
    <property type="entry name" value="Cyt_P450_E_grp-I"/>
</dbReference>
<dbReference type="SUPFAM" id="SSF48264">
    <property type="entry name" value="Cytochrome P450"/>
    <property type="match status" value="1"/>
</dbReference>
<dbReference type="AlphaFoldDB" id="A0A259U1D7"/>
<dbReference type="PROSITE" id="PS00086">
    <property type="entry name" value="CYTOCHROME_P450"/>
    <property type="match status" value="1"/>
</dbReference>
<dbReference type="GO" id="GO:0004497">
    <property type="term" value="F:monooxygenase activity"/>
    <property type="evidence" value="ECO:0007669"/>
    <property type="project" value="UniProtKB-KW"/>
</dbReference>
<dbReference type="GO" id="GO:0016705">
    <property type="term" value="F:oxidoreductase activity, acting on paired donors, with incorporation or reduction of molecular oxygen"/>
    <property type="evidence" value="ECO:0007669"/>
    <property type="project" value="InterPro"/>
</dbReference>
<keyword evidence="10" id="KW-1185">Reference proteome</keyword>
<dbReference type="InterPro" id="IPR001128">
    <property type="entry name" value="Cyt_P450"/>
</dbReference>
<dbReference type="PANTHER" id="PTHR24291:SF50">
    <property type="entry name" value="BIFUNCTIONAL ALBAFLAVENONE MONOOXYGENASE_TERPENE SYNTHASE"/>
    <property type="match status" value="1"/>
</dbReference>
<organism evidence="9 10">
    <name type="scientific">Rubricoccus marinus</name>
    <dbReference type="NCBI Taxonomy" id="716817"/>
    <lineage>
        <taxon>Bacteria</taxon>
        <taxon>Pseudomonadati</taxon>
        <taxon>Rhodothermota</taxon>
        <taxon>Rhodothermia</taxon>
        <taxon>Rhodothermales</taxon>
        <taxon>Rubricoccaceae</taxon>
        <taxon>Rubricoccus</taxon>
    </lineage>
</organism>
<dbReference type="Pfam" id="PF00067">
    <property type="entry name" value="p450"/>
    <property type="match status" value="1"/>
</dbReference>
<reference evidence="9 10" key="1">
    <citation type="submission" date="2016-11" db="EMBL/GenBank/DDBJ databases">
        <title>Study of marine rhodopsin-containing bacteria.</title>
        <authorList>
            <person name="Yoshizawa S."/>
            <person name="Kumagai Y."/>
            <person name="Kogure K."/>
        </authorList>
    </citation>
    <scope>NUCLEOTIDE SEQUENCE [LARGE SCALE GENOMIC DNA]</scope>
    <source>
        <strain evidence="9 10">SG-29</strain>
    </source>
</reference>
<evidence type="ECO:0000256" key="8">
    <source>
        <dbReference type="RuleBase" id="RU000461"/>
    </source>
</evidence>
<dbReference type="InterPro" id="IPR050196">
    <property type="entry name" value="Cytochrome_P450_Monoox"/>
</dbReference>
<evidence type="ECO:0000256" key="4">
    <source>
        <dbReference type="ARBA" id="ARBA00023002"/>
    </source>
</evidence>
<dbReference type="GO" id="GO:0020037">
    <property type="term" value="F:heme binding"/>
    <property type="evidence" value="ECO:0007669"/>
    <property type="project" value="InterPro"/>
</dbReference>
<evidence type="ECO:0000313" key="10">
    <source>
        <dbReference type="Proteomes" id="UP000216446"/>
    </source>
</evidence>
<gene>
    <name evidence="9" type="ORF">BSZ36_11955</name>
</gene>
<dbReference type="PRINTS" id="PR00385">
    <property type="entry name" value="P450"/>
</dbReference>
<evidence type="ECO:0000256" key="5">
    <source>
        <dbReference type="ARBA" id="ARBA00023004"/>
    </source>
</evidence>
<evidence type="ECO:0000313" key="9">
    <source>
        <dbReference type="EMBL" id="OZC03634.1"/>
    </source>
</evidence>
<evidence type="ECO:0000256" key="1">
    <source>
        <dbReference type="ARBA" id="ARBA00010617"/>
    </source>
</evidence>
<dbReference type="EMBL" id="MQWB01000001">
    <property type="protein sequence ID" value="OZC03634.1"/>
    <property type="molecule type" value="Genomic_DNA"/>
</dbReference>
<proteinExistence type="inferred from homology"/>
<comment type="cofactor">
    <cofactor evidence="7">
        <name>heme</name>
        <dbReference type="ChEBI" id="CHEBI:30413"/>
    </cofactor>
</comment>
<dbReference type="InParanoid" id="A0A259U1D7"/>
<evidence type="ECO:0008006" key="11">
    <source>
        <dbReference type="Google" id="ProtNLM"/>
    </source>
</evidence>
<keyword evidence="6 8" id="KW-0503">Monooxygenase</keyword>
<protein>
    <recommendedName>
        <fullName evidence="11">Cytochrome P450</fullName>
    </recommendedName>
</protein>
<dbReference type="PANTHER" id="PTHR24291">
    <property type="entry name" value="CYTOCHROME P450 FAMILY 4"/>
    <property type="match status" value="1"/>
</dbReference>
<evidence type="ECO:0000256" key="7">
    <source>
        <dbReference type="PIRSR" id="PIRSR602401-1"/>
    </source>
</evidence>
<dbReference type="PRINTS" id="PR00463">
    <property type="entry name" value="EP450I"/>
</dbReference>
<evidence type="ECO:0000256" key="2">
    <source>
        <dbReference type="ARBA" id="ARBA00022617"/>
    </source>
</evidence>
<dbReference type="InterPro" id="IPR017972">
    <property type="entry name" value="Cyt_P450_CS"/>
</dbReference>
<keyword evidence="4 8" id="KW-0560">Oxidoreductase</keyword>
<evidence type="ECO:0000256" key="6">
    <source>
        <dbReference type="ARBA" id="ARBA00023033"/>
    </source>
</evidence>